<accession>A0ABR2EY20</accession>
<reference evidence="1 2" key="1">
    <citation type="journal article" date="2024" name="G3 (Bethesda)">
        <title>Genome assembly of Hibiscus sabdariffa L. provides insights into metabolisms of medicinal natural products.</title>
        <authorList>
            <person name="Kim T."/>
        </authorList>
    </citation>
    <scope>NUCLEOTIDE SEQUENCE [LARGE SCALE GENOMIC DNA]</scope>
    <source>
        <strain evidence="1">TK-2024</strain>
        <tissue evidence="1">Old leaves</tissue>
    </source>
</reference>
<keyword evidence="2" id="KW-1185">Reference proteome</keyword>
<organism evidence="1 2">
    <name type="scientific">Hibiscus sabdariffa</name>
    <name type="common">roselle</name>
    <dbReference type="NCBI Taxonomy" id="183260"/>
    <lineage>
        <taxon>Eukaryota</taxon>
        <taxon>Viridiplantae</taxon>
        <taxon>Streptophyta</taxon>
        <taxon>Embryophyta</taxon>
        <taxon>Tracheophyta</taxon>
        <taxon>Spermatophyta</taxon>
        <taxon>Magnoliopsida</taxon>
        <taxon>eudicotyledons</taxon>
        <taxon>Gunneridae</taxon>
        <taxon>Pentapetalae</taxon>
        <taxon>rosids</taxon>
        <taxon>malvids</taxon>
        <taxon>Malvales</taxon>
        <taxon>Malvaceae</taxon>
        <taxon>Malvoideae</taxon>
        <taxon>Hibiscus</taxon>
    </lineage>
</organism>
<dbReference type="Proteomes" id="UP001472677">
    <property type="component" value="Unassembled WGS sequence"/>
</dbReference>
<gene>
    <name evidence="1" type="ORF">V6N12_005859</name>
</gene>
<evidence type="ECO:0000313" key="2">
    <source>
        <dbReference type="Proteomes" id="UP001472677"/>
    </source>
</evidence>
<sequence length="142" mass="15529">MPNMFLPFNDFRKVMQFGVHGSLASCILTSEKSCNLEFMTSSKTISKLAHTNAPLGCGLCFLNLVFDSFTNATKDSITVRYVCQNFIFGSLANTTISSSTPPNLSAEWQSTVAKAMDFCSNGLHTKSISSGRSCRRKIPPIL</sequence>
<evidence type="ECO:0000313" key="1">
    <source>
        <dbReference type="EMBL" id="KAK8567263.1"/>
    </source>
</evidence>
<proteinExistence type="predicted"/>
<name>A0ABR2EY20_9ROSI</name>
<dbReference type="EMBL" id="JBBPBM010000009">
    <property type="protein sequence ID" value="KAK8567263.1"/>
    <property type="molecule type" value="Genomic_DNA"/>
</dbReference>
<comment type="caution">
    <text evidence="1">The sequence shown here is derived from an EMBL/GenBank/DDBJ whole genome shotgun (WGS) entry which is preliminary data.</text>
</comment>
<protein>
    <submittedName>
        <fullName evidence="1">Uncharacterized protein</fullName>
    </submittedName>
</protein>